<gene>
    <name evidence="1" type="ORF">N7541_001191</name>
</gene>
<reference evidence="1" key="2">
    <citation type="journal article" date="2023" name="IMA Fungus">
        <title>Comparative genomic study of the Penicillium genus elucidates a diverse pangenome and 15 lateral gene transfer events.</title>
        <authorList>
            <person name="Petersen C."/>
            <person name="Sorensen T."/>
            <person name="Nielsen M.R."/>
            <person name="Sondergaard T.E."/>
            <person name="Sorensen J.L."/>
            <person name="Fitzpatrick D.A."/>
            <person name="Frisvad J.C."/>
            <person name="Nielsen K.L."/>
        </authorList>
    </citation>
    <scope>NUCLEOTIDE SEQUENCE</scope>
    <source>
        <strain evidence="1">IBT 35675</strain>
    </source>
</reference>
<dbReference type="InterPro" id="IPR053143">
    <property type="entry name" value="Arylsulfate_ST"/>
</dbReference>
<accession>A0A9W9RVR6</accession>
<dbReference type="PANTHER" id="PTHR35340">
    <property type="entry name" value="PQQ ENZYME REPEAT PROTEIN-RELATED"/>
    <property type="match status" value="1"/>
</dbReference>
<dbReference type="InterPro" id="IPR039535">
    <property type="entry name" value="ASST-like"/>
</dbReference>
<dbReference type="Proteomes" id="UP001148299">
    <property type="component" value="Unassembled WGS sequence"/>
</dbReference>
<feature type="non-terminal residue" evidence="1">
    <location>
        <position position="1"/>
    </location>
</feature>
<dbReference type="Pfam" id="PF14269">
    <property type="entry name" value="Arylsulfotran_2"/>
    <property type="match status" value="1"/>
</dbReference>
<evidence type="ECO:0008006" key="3">
    <source>
        <dbReference type="Google" id="ProtNLM"/>
    </source>
</evidence>
<comment type="caution">
    <text evidence="1">The sequence shown here is derived from an EMBL/GenBank/DDBJ whole genome shotgun (WGS) entry which is preliminary data.</text>
</comment>
<protein>
    <recommendedName>
        <fullName evidence="3">ASST-domain-containing protein</fullName>
    </recommendedName>
</protein>
<name>A0A9W9RVR6_PENBR</name>
<dbReference type="EMBL" id="JAPZBR010000001">
    <property type="protein sequence ID" value="KAJ5367250.1"/>
    <property type="molecule type" value="Genomic_DNA"/>
</dbReference>
<dbReference type="PANTHER" id="PTHR35340:SF8">
    <property type="entry name" value="ASST-DOMAIN-CONTAINING PROTEIN"/>
    <property type="match status" value="1"/>
</dbReference>
<proteinExistence type="predicted"/>
<keyword evidence="2" id="KW-1185">Reference proteome</keyword>
<organism evidence="1 2">
    <name type="scientific">Penicillium brevicompactum</name>
    <dbReference type="NCBI Taxonomy" id="5074"/>
    <lineage>
        <taxon>Eukaryota</taxon>
        <taxon>Fungi</taxon>
        <taxon>Dikarya</taxon>
        <taxon>Ascomycota</taxon>
        <taxon>Pezizomycotina</taxon>
        <taxon>Eurotiomycetes</taxon>
        <taxon>Eurotiomycetidae</taxon>
        <taxon>Eurotiales</taxon>
        <taxon>Aspergillaceae</taxon>
        <taxon>Penicillium</taxon>
    </lineage>
</organism>
<reference evidence="1" key="1">
    <citation type="submission" date="2022-12" db="EMBL/GenBank/DDBJ databases">
        <authorList>
            <person name="Petersen C."/>
        </authorList>
    </citation>
    <scope>NUCLEOTIDE SEQUENCE</scope>
    <source>
        <strain evidence="1">IBT 35675</strain>
    </source>
</reference>
<evidence type="ECO:0000313" key="1">
    <source>
        <dbReference type="EMBL" id="KAJ5367250.1"/>
    </source>
</evidence>
<dbReference type="AlphaFoldDB" id="A0A9W9RVR6"/>
<sequence>MLSRRASTDQMTKRTDLCAPILEVTQYDRDVVTPGHIFIAPANVSAGNSGPYIYTGSGELLWNGANITKKEVNNFHPCQIAGEEKLCMLELQHGHGVTASGPALVVGQDLGMSKETGLTEIKGGQAYDMHELNSVDNGSAILTIHYIPHIWDLSEIGGPSVGYIRTCGFQEIDVATGAINFEWDALDHIGIAESQMEMGPSRWGDGLSPESSWDYFHINSVDKDSHGDYYISSRHSSTILKISGQNGTVMWRLGGNYSDFTFEPGLNFSSQHHVRLQAEDEASVVLSVFNNGYDGSRQTAGSSSGLLLRLNMTTMHVSLIHRYPAPHGFLSHKKGSLQILPGGNAFASWGGTLNVSEHAPDGSHTVFQANLIDESHGAHVYRVWKANFTTAPATSPDVKAVAISKTGTTVWYVSWNGATEVQAWRIYAAQDPSIGYKLIGSFPKEGFETRLEIKGSFPWAIVEAVNGAREGIRNTTVSLQTASSE</sequence>
<evidence type="ECO:0000313" key="2">
    <source>
        <dbReference type="Proteomes" id="UP001148299"/>
    </source>
</evidence>